<dbReference type="Proteomes" id="UP000257109">
    <property type="component" value="Unassembled WGS sequence"/>
</dbReference>
<dbReference type="OrthoDB" id="1743010at2759"/>
<evidence type="ECO:0000313" key="3">
    <source>
        <dbReference type="Proteomes" id="UP000257109"/>
    </source>
</evidence>
<feature type="compositionally biased region" description="Polar residues" evidence="1">
    <location>
        <begin position="1"/>
        <end position="15"/>
    </location>
</feature>
<name>A0A371GPV4_MUCPR</name>
<protein>
    <recommendedName>
        <fullName evidence="4">Retrotransposon gag domain-containing protein</fullName>
    </recommendedName>
</protein>
<dbReference type="EMBL" id="QJKJ01004832">
    <property type="protein sequence ID" value="RDX92592.1"/>
    <property type="molecule type" value="Genomic_DNA"/>
</dbReference>
<organism evidence="2 3">
    <name type="scientific">Mucuna pruriens</name>
    <name type="common">Velvet bean</name>
    <name type="synonym">Dolichos pruriens</name>
    <dbReference type="NCBI Taxonomy" id="157652"/>
    <lineage>
        <taxon>Eukaryota</taxon>
        <taxon>Viridiplantae</taxon>
        <taxon>Streptophyta</taxon>
        <taxon>Embryophyta</taxon>
        <taxon>Tracheophyta</taxon>
        <taxon>Spermatophyta</taxon>
        <taxon>Magnoliopsida</taxon>
        <taxon>eudicotyledons</taxon>
        <taxon>Gunneridae</taxon>
        <taxon>Pentapetalae</taxon>
        <taxon>rosids</taxon>
        <taxon>fabids</taxon>
        <taxon>Fabales</taxon>
        <taxon>Fabaceae</taxon>
        <taxon>Papilionoideae</taxon>
        <taxon>50 kb inversion clade</taxon>
        <taxon>NPAAA clade</taxon>
        <taxon>indigoferoid/millettioid clade</taxon>
        <taxon>Phaseoleae</taxon>
        <taxon>Mucuna</taxon>
    </lineage>
</organism>
<feature type="non-terminal residue" evidence="2">
    <location>
        <position position="1"/>
    </location>
</feature>
<sequence length="158" mass="17534">MPSGWNANIGEQPTTKGHEQAGMNNLGTGPTQGSGTRPPSVYGAGPYWAIRSCLGAPKASSGNGKLSMLEERLQIIEGSNSHKLDATNLYLVLNVVLPTDFKMLKFEKYKGRFCPCVHLAMYCRKMASYIHQDKIFDNLTRAALNWYVNLEKGHVKTW</sequence>
<reference evidence="2" key="1">
    <citation type="submission" date="2018-05" db="EMBL/GenBank/DDBJ databases">
        <title>Draft genome of Mucuna pruriens seed.</title>
        <authorList>
            <person name="Nnadi N.E."/>
            <person name="Vos R."/>
            <person name="Hasami M.H."/>
            <person name="Devisetty U.K."/>
            <person name="Aguiy J.C."/>
        </authorList>
    </citation>
    <scope>NUCLEOTIDE SEQUENCE [LARGE SCALE GENOMIC DNA]</scope>
    <source>
        <strain evidence="2">JCA_2017</strain>
    </source>
</reference>
<evidence type="ECO:0008006" key="4">
    <source>
        <dbReference type="Google" id="ProtNLM"/>
    </source>
</evidence>
<accession>A0A371GPV4</accession>
<proteinExistence type="predicted"/>
<feature type="compositionally biased region" description="Polar residues" evidence="1">
    <location>
        <begin position="22"/>
        <end position="37"/>
    </location>
</feature>
<comment type="caution">
    <text evidence="2">The sequence shown here is derived from an EMBL/GenBank/DDBJ whole genome shotgun (WGS) entry which is preliminary data.</text>
</comment>
<feature type="region of interest" description="Disordered" evidence="1">
    <location>
        <begin position="1"/>
        <end position="37"/>
    </location>
</feature>
<keyword evidence="3" id="KW-1185">Reference proteome</keyword>
<gene>
    <name evidence="2" type="ORF">CR513_25249</name>
</gene>
<dbReference type="AlphaFoldDB" id="A0A371GPV4"/>
<evidence type="ECO:0000256" key="1">
    <source>
        <dbReference type="SAM" id="MobiDB-lite"/>
    </source>
</evidence>
<evidence type="ECO:0000313" key="2">
    <source>
        <dbReference type="EMBL" id="RDX92592.1"/>
    </source>
</evidence>